<dbReference type="InterPro" id="IPR029055">
    <property type="entry name" value="Ntn_hydrolases_N"/>
</dbReference>
<keyword evidence="5" id="KW-0732">Signal</keyword>
<dbReference type="InterPro" id="IPR051792">
    <property type="entry name" value="GGT_bact"/>
</dbReference>
<dbReference type="PANTHER" id="PTHR43199:SF1">
    <property type="entry name" value="GLUTATHIONE HYDROLASE PROENZYME"/>
    <property type="match status" value="1"/>
</dbReference>
<comment type="similarity">
    <text evidence="1">Belongs to the gamma-glutamyltransferase family.</text>
</comment>
<keyword evidence="6" id="KW-0012">Acyltransferase</keyword>
<protein>
    <submittedName>
        <fullName evidence="6">Gamma-glutamyltransferase</fullName>
        <ecNumber evidence="6">2.3.2.2</ecNumber>
    </submittedName>
</protein>
<feature type="chain" id="PRO_5047302754" evidence="5">
    <location>
        <begin position="29"/>
        <end position="602"/>
    </location>
</feature>
<dbReference type="PRINTS" id="PR01210">
    <property type="entry name" value="GGTRANSPTASE"/>
</dbReference>
<sequence length="602" mass="65009">MRKSFKKICSAGTSLALSFSFAFSPAYGSEVNLKPSNWEQGQFEKFMQIEETKFPGNPEAKGYMGAVTGSYHGLAQRAGLEALKQGGTSVDAALTTAMTQIALGGGAVISYFGIMTMVHYDAATGEVTSMNAGWNTVQNETDPLSIPGGINMASKAGLFAGEASGRSALVGGFMKAVEAAHKRYGKLPFKKLFDPAIMIAEEGIPFNNSLAGYLTPRKEDLSRLPESKAVFTKENGEFYEVGDHFIQPALAKTLKKVATQGSDYMYKGPWGEKLVAAVQADGGKMTMEDLANYEVMWVDPIKTPHSGYTVYANGLPAQGGVHMVEALHLSEAANIAQLGHWSKNPESLRRASALTFNMLFSSIPQPVLEQMYPGIDMSLESRIKPETAQKIWSRMEAGVMPVQYAEQKPSHSDTVVAVDKWGNMTAIVHSINSVVWGKTAIIIDGVSIGDPGAFQKELIAQTGQGKRLPDPTEAGLLFKNGAPVLAFSSMATGLHQQTFQSLVNVMDFGMTPKEALDAPAFFLPRPVGGDAEKGIPPKWMVRVMDGEFDDTILEATGLPIEKIKPEDRRYIQGLWVGIARDPKTGEIKAASHPYTNGQAVAY</sequence>
<dbReference type="Gene3D" id="3.60.20.40">
    <property type="match status" value="1"/>
</dbReference>
<dbReference type="Pfam" id="PF01019">
    <property type="entry name" value="G_glu_transpept"/>
    <property type="match status" value="1"/>
</dbReference>
<name>A0ABV7D8E2_9PROT</name>
<gene>
    <name evidence="6" type="ORF">ACFOKA_15215</name>
</gene>
<dbReference type="SUPFAM" id="SSF56235">
    <property type="entry name" value="N-terminal nucleophile aminohydrolases (Ntn hydrolases)"/>
    <property type="match status" value="1"/>
</dbReference>
<reference evidence="7" key="1">
    <citation type="journal article" date="2019" name="Int. J. Syst. Evol. Microbiol.">
        <title>The Global Catalogue of Microorganisms (GCM) 10K type strain sequencing project: providing services to taxonomists for standard genome sequencing and annotation.</title>
        <authorList>
            <consortium name="The Broad Institute Genomics Platform"/>
            <consortium name="The Broad Institute Genome Sequencing Center for Infectious Disease"/>
            <person name="Wu L."/>
            <person name="Ma J."/>
        </authorList>
    </citation>
    <scope>NUCLEOTIDE SEQUENCE [LARGE SCALE GENOMIC DNA]</scope>
    <source>
        <strain evidence="7">KCTC 62164</strain>
    </source>
</reference>
<dbReference type="RefSeq" id="WP_194214217.1">
    <property type="nucleotide sequence ID" value="NZ_CP061205.1"/>
</dbReference>
<comment type="caution">
    <text evidence="6">The sequence shown here is derived from an EMBL/GenBank/DDBJ whole genome shotgun (WGS) entry which is preliminary data.</text>
</comment>
<dbReference type="EC" id="2.3.2.2" evidence="6"/>
<dbReference type="GO" id="GO:0103068">
    <property type="term" value="F:leukotriene C4 gamma-glutamyl transferase activity"/>
    <property type="evidence" value="ECO:0007669"/>
    <property type="project" value="UniProtKB-EC"/>
</dbReference>
<keyword evidence="3" id="KW-0378">Hydrolase</keyword>
<evidence type="ECO:0000256" key="1">
    <source>
        <dbReference type="ARBA" id="ARBA00009381"/>
    </source>
</evidence>
<keyword evidence="7" id="KW-1185">Reference proteome</keyword>
<proteinExistence type="inferred from homology"/>
<evidence type="ECO:0000256" key="3">
    <source>
        <dbReference type="ARBA" id="ARBA00022801"/>
    </source>
</evidence>
<keyword evidence="2 6" id="KW-0808">Transferase</keyword>
<evidence type="ECO:0000256" key="2">
    <source>
        <dbReference type="ARBA" id="ARBA00022679"/>
    </source>
</evidence>
<feature type="signal peptide" evidence="5">
    <location>
        <begin position="1"/>
        <end position="28"/>
    </location>
</feature>
<evidence type="ECO:0000313" key="6">
    <source>
        <dbReference type="EMBL" id="MFC3053259.1"/>
    </source>
</evidence>
<dbReference type="InterPro" id="IPR043137">
    <property type="entry name" value="GGT_ssub_C"/>
</dbReference>
<dbReference type="PANTHER" id="PTHR43199">
    <property type="entry name" value="GLUTATHIONE HYDROLASE"/>
    <property type="match status" value="1"/>
</dbReference>
<evidence type="ECO:0000256" key="4">
    <source>
        <dbReference type="ARBA" id="ARBA00023145"/>
    </source>
</evidence>
<evidence type="ECO:0000313" key="7">
    <source>
        <dbReference type="Proteomes" id="UP001595444"/>
    </source>
</evidence>
<evidence type="ECO:0000256" key="5">
    <source>
        <dbReference type="SAM" id="SignalP"/>
    </source>
</evidence>
<organism evidence="6 7">
    <name type="scientific">Kordiimonas pumila</name>
    <dbReference type="NCBI Taxonomy" id="2161677"/>
    <lineage>
        <taxon>Bacteria</taxon>
        <taxon>Pseudomonadati</taxon>
        <taxon>Pseudomonadota</taxon>
        <taxon>Alphaproteobacteria</taxon>
        <taxon>Kordiimonadales</taxon>
        <taxon>Kordiimonadaceae</taxon>
        <taxon>Kordiimonas</taxon>
    </lineage>
</organism>
<keyword evidence="4" id="KW-0865">Zymogen</keyword>
<accession>A0ABV7D8E2</accession>
<dbReference type="Proteomes" id="UP001595444">
    <property type="component" value="Unassembled WGS sequence"/>
</dbReference>
<dbReference type="EMBL" id="JBHRSL010000014">
    <property type="protein sequence ID" value="MFC3053259.1"/>
    <property type="molecule type" value="Genomic_DNA"/>
</dbReference>